<dbReference type="InterPro" id="IPR021315">
    <property type="entry name" value="Gap/Sap"/>
</dbReference>
<dbReference type="Pfam" id="PF11139">
    <property type="entry name" value="SfLAP"/>
    <property type="match status" value="1"/>
</dbReference>
<dbReference type="Proteomes" id="UP000466931">
    <property type="component" value="Chromosome"/>
</dbReference>
<sequence length="220" mass="23350">MLKILGELTALAAVVAISPFTIIPALALVLHSARPRSTGLAFIAGWLVSKAAITVLFLQVPRLLHQIDRAPDEAVSAWVRIVLGVLLLVAAVWQWRRPGQIESPRWLTRIKEITPAWAAVAGVALTVANPKLVLACAAAGYAIGTAGLGLGAETVAVVYFALLGGSSAAVPILAYAVASNRIDPHLERFRVWLQRRGKTLMLVSFIVVGAVLVFSGLRAL</sequence>
<reference evidence="1" key="1">
    <citation type="journal article" date="2019" name="Emerg. Microbes Infect.">
        <title>Comprehensive subspecies identification of 175 nontuberculous mycobacteria species based on 7547 genomic profiles.</title>
        <authorList>
            <person name="Matsumoto Y."/>
            <person name="Kinjo T."/>
            <person name="Motooka D."/>
            <person name="Nabeya D."/>
            <person name="Jung N."/>
            <person name="Uechi K."/>
            <person name="Horii T."/>
            <person name="Iida T."/>
            <person name="Fujita J."/>
            <person name="Nakamura S."/>
        </authorList>
    </citation>
    <scope>NUCLEOTIDE SEQUENCE [LARGE SCALE GENOMIC DNA]</scope>
    <source>
        <strain evidence="1">JCM 13671</strain>
    </source>
</reference>
<organism evidence="1 2">
    <name type="scientific">Mycolicibacterium confluentis</name>
    <dbReference type="NCBI Taxonomy" id="28047"/>
    <lineage>
        <taxon>Bacteria</taxon>
        <taxon>Bacillati</taxon>
        <taxon>Actinomycetota</taxon>
        <taxon>Actinomycetes</taxon>
        <taxon>Mycobacteriales</taxon>
        <taxon>Mycobacteriaceae</taxon>
        <taxon>Mycolicibacterium</taxon>
    </lineage>
</organism>
<dbReference type="AlphaFoldDB" id="A0A7I7Y262"/>
<dbReference type="EMBL" id="AP022612">
    <property type="protein sequence ID" value="BBZ35728.1"/>
    <property type="molecule type" value="Genomic_DNA"/>
</dbReference>
<dbReference type="OrthoDB" id="4723525at2"/>
<dbReference type="RefSeq" id="WP_085151789.1">
    <property type="nucleotide sequence ID" value="NZ_AP022612.1"/>
</dbReference>
<accession>A0A7I7Y262</accession>
<gene>
    <name evidence="1" type="ORF">MCNF_43330</name>
</gene>
<keyword evidence="2" id="KW-1185">Reference proteome</keyword>
<name>A0A7I7Y262_9MYCO</name>
<evidence type="ECO:0000313" key="1">
    <source>
        <dbReference type="EMBL" id="BBZ35728.1"/>
    </source>
</evidence>
<evidence type="ECO:0000313" key="2">
    <source>
        <dbReference type="Proteomes" id="UP000466931"/>
    </source>
</evidence>
<reference evidence="1" key="2">
    <citation type="submission" date="2020-02" db="EMBL/GenBank/DDBJ databases">
        <authorList>
            <person name="Matsumoto Y."/>
            <person name="Motooka D."/>
            <person name="Nakamura S."/>
        </authorList>
    </citation>
    <scope>NUCLEOTIDE SEQUENCE</scope>
    <source>
        <strain evidence="1">JCM 13671</strain>
    </source>
</reference>
<proteinExistence type="predicted"/>
<protein>
    <submittedName>
        <fullName evidence="1">Membrane protein</fullName>
    </submittedName>
</protein>